<dbReference type="PATRIC" id="fig|1197174.4.peg.1045"/>
<name>J1QK88_9ALTE</name>
<reference evidence="1 2" key="1">
    <citation type="journal article" date="2012" name="J. Bacteriol.">
        <title>Genome Sequence of Pectin-Degrading Alishewanella aestuarii Strain B11T, Isolated from Tidal Flat Sediment.</title>
        <authorList>
            <person name="Jung J."/>
            <person name="Choi S."/>
            <person name="Chun J."/>
            <person name="Park W."/>
        </authorList>
    </citation>
    <scope>NUCLEOTIDE SEQUENCE [LARGE SCALE GENOMIC DNA]</scope>
    <source>
        <strain evidence="1 2">B11</strain>
    </source>
</reference>
<organism evidence="1 2">
    <name type="scientific">Alishewanella aestuarii B11</name>
    <dbReference type="NCBI Taxonomy" id="1197174"/>
    <lineage>
        <taxon>Bacteria</taxon>
        <taxon>Pseudomonadati</taxon>
        <taxon>Pseudomonadota</taxon>
        <taxon>Gammaproteobacteria</taxon>
        <taxon>Alteromonadales</taxon>
        <taxon>Alteromonadaceae</taxon>
        <taxon>Alishewanella</taxon>
    </lineage>
</organism>
<comment type="caution">
    <text evidence="1">The sequence shown here is derived from an EMBL/GenBank/DDBJ whole genome shotgun (WGS) entry which is preliminary data.</text>
</comment>
<accession>J1QK88</accession>
<proteinExistence type="predicted"/>
<evidence type="ECO:0000313" key="2">
    <source>
        <dbReference type="Proteomes" id="UP000012043"/>
    </source>
</evidence>
<dbReference type="Proteomes" id="UP000012043">
    <property type="component" value="Unassembled WGS sequence"/>
</dbReference>
<evidence type="ECO:0000313" key="1">
    <source>
        <dbReference type="EMBL" id="EJI85991.1"/>
    </source>
</evidence>
<sequence length="61" mass="7578">MKNWRLFYPEIKIVAPKKQPSRLLQNKICHPHRFYQAKNVQQSCQSRSHQLHYWLFIQRLD</sequence>
<keyword evidence="2" id="KW-1185">Reference proteome</keyword>
<protein>
    <submittedName>
        <fullName evidence="1">Uncharacterized protein</fullName>
    </submittedName>
</protein>
<gene>
    <name evidence="1" type="ORF">AEST_10730</name>
</gene>
<dbReference type="AlphaFoldDB" id="J1QK88"/>
<dbReference type="EMBL" id="ALAB01000010">
    <property type="protein sequence ID" value="EJI85991.1"/>
    <property type="molecule type" value="Genomic_DNA"/>
</dbReference>